<protein>
    <submittedName>
        <fullName evidence="1">Uncharacterized protein</fullName>
    </submittedName>
</protein>
<reference evidence="1 2" key="1">
    <citation type="journal article" date="2018" name="G3 (Bethesda)">
        <title>Phylogenetic and Phylogenomic Definition of Rhizopus Species.</title>
        <authorList>
            <person name="Gryganskyi A.P."/>
            <person name="Golan J."/>
            <person name="Dolatabadi S."/>
            <person name="Mondo S."/>
            <person name="Robb S."/>
            <person name="Idnurm A."/>
            <person name="Muszewska A."/>
            <person name="Steczkiewicz K."/>
            <person name="Masonjones S."/>
            <person name="Liao H.L."/>
            <person name="Gajdeczka M.T."/>
            <person name="Anike F."/>
            <person name="Vuek A."/>
            <person name="Anishchenko I.M."/>
            <person name="Voigt K."/>
            <person name="de Hoog G.S."/>
            <person name="Smith M.E."/>
            <person name="Heitman J."/>
            <person name="Vilgalys R."/>
            <person name="Stajich J.E."/>
        </authorList>
    </citation>
    <scope>NUCLEOTIDE SEQUENCE [LARGE SCALE GENOMIC DNA]</scope>
    <source>
        <strain evidence="1 2">LSU 92-RS-03</strain>
    </source>
</reference>
<organism evidence="1 2">
    <name type="scientific">Rhizopus stolonifer</name>
    <name type="common">Rhizopus nigricans</name>
    <dbReference type="NCBI Taxonomy" id="4846"/>
    <lineage>
        <taxon>Eukaryota</taxon>
        <taxon>Fungi</taxon>
        <taxon>Fungi incertae sedis</taxon>
        <taxon>Mucoromycota</taxon>
        <taxon>Mucoromycotina</taxon>
        <taxon>Mucoromycetes</taxon>
        <taxon>Mucorales</taxon>
        <taxon>Mucorineae</taxon>
        <taxon>Rhizopodaceae</taxon>
        <taxon>Rhizopus</taxon>
    </lineage>
</organism>
<dbReference type="Proteomes" id="UP000253551">
    <property type="component" value="Unassembled WGS sequence"/>
</dbReference>
<sequence length="207" mass="23386">MNNALRIINIYMEVGKNNSDALDKIHPIIAMSSFMYCGLVLDTIKHGKEWGYGTIDGLQTQLENKSDEVFKFLVEKKPNGPYPYIASALNAQQSLMYFRDGYNNLDPSSDIRLNIKCIDDEIFNPSLKKGRKNILVGCAFSGYNKNYGGYEGVAYDIPIHVRYQMKISSNLKVEQNTSGILKIKIIHSCIGFNPSGTFIEIFFDEKS</sequence>
<accession>A0A367K4L7</accession>
<comment type="caution">
    <text evidence="1">The sequence shown here is derived from an EMBL/GenBank/DDBJ whole genome shotgun (WGS) entry which is preliminary data.</text>
</comment>
<dbReference type="EMBL" id="PJQM01002262">
    <property type="protein sequence ID" value="RCH96811.1"/>
    <property type="molecule type" value="Genomic_DNA"/>
</dbReference>
<evidence type="ECO:0000313" key="2">
    <source>
        <dbReference type="Proteomes" id="UP000253551"/>
    </source>
</evidence>
<evidence type="ECO:0000313" key="1">
    <source>
        <dbReference type="EMBL" id="RCH96811.1"/>
    </source>
</evidence>
<keyword evidence="2" id="KW-1185">Reference proteome</keyword>
<proteinExistence type="predicted"/>
<gene>
    <name evidence="1" type="ORF">CU098_010163</name>
</gene>
<dbReference type="AlphaFoldDB" id="A0A367K4L7"/>
<name>A0A367K4L7_RHIST</name>
<feature type="non-terminal residue" evidence="1">
    <location>
        <position position="207"/>
    </location>
</feature>